<dbReference type="RefSeq" id="XP_058345374.1">
    <property type="nucleotide sequence ID" value="XM_058483985.1"/>
</dbReference>
<dbReference type="SUPFAM" id="SSF52768">
    <property type="entry name" value="Arginase/deacetylase"/>
    <property type="match status" value="1"/>
</dbReference>
<feature type="signal peptide" evidence="6">
    <location>
        <begin position="1"/>
        <end position="20"/>
    </location>
</feature>
<evidence type="ECO:0000256" key="3">
    <source>
        <dbReference type="PROSITE-ProRule" id="PRU00742"/>
    </source>
</evidence>
<dbReference type="CDD" id="cd11592">
    <property type="entry name" value="Agmatinase_PAH"/>
    <property type="match status" value="1"/>
</dbReference>
<dbReference type="PRINTS" id="PR00116">
    <property type="entry name" value="ARGINASE"/>
</dbReference>
<evidence type="ECO:0000256" key="5">
    <source>
        <dbReference type="SAM" id="MobiDB-lite"/>
    </source>
</evidence>
<evidence type="ECO:0000313" key="7">
    <source>
        <dbReference type="EMBL" id="KAJ8660461.1"/>
    </source>
</evidence>
<keyword evidence="1" id="KW-0479">Metal-binding</keyword>
<reference evidence="7 8" key="1">
    <citation type="submission" date="2023-03" db="EMBL/GenBank/DDBJ databases">
        <title>Genome sequence of Lichtheimia ornata CBS 291.66.</title>
        <authorList>
            <person name="Mohabir J.T."/>
            <person name="Shea T.P."/>
            <person name="Kurbessoian T."/>
            <person name="Berby B."/>
            <person name="Fontaine J."/>
            <person name="Livny J."/>
            <person name="Gnirke A."/>
            <person name="Stajich J.E."/>
            <person name="Cuomo C.A."/>
        </authorList>
    </citation>
    <scope>NUCLEOTIDE SEQUENCE [LARGE SCALE GENOMIC DNA]</scope>
    <source>
        <strain evidence="7">CBS 291.66</strain>
    </source>
</reference>
<evidence type="ECO:0000256" key="4">
    <source>
        <dbReference type="RuleBase" id="RU003684"/>
    </source>
</evidence>
<dbReference type="AlphaFoldDB" id="A0AAD7VAA9"/>
<evidence type="ECO:0000256" key="6">
    <source>
        <dbReference type="SAM" id="SignalP"/>
    </source>
</evidence>
<dbReference type="GO" id="GO:0033389">
    <property type="term" value="P:putrescine biosynthetic process from arginine, via agmatine"/>
    <property type="evidence" value="ECO:0007669"/>
    <property type="project" value="TreeGrafter"/>
</dbReference>
<accession>A0AAD7VAA9</accession>
<comment type="caution">
    <text evidence="7">The sequence shown here is derived from an EMBL/GenBank/DDBJ whole genome shotgun (WGS) entry which is preliminary data.</text>
</comment>
<feature type="chain" id="PRO_5041924175" evidence="6">
    <location>
        <begin position="21"/>
        <end position="463"/>
    </location>
</feature>
<organism evidence="7 8">
    <name type="scientific">Lichtheimia ornata</name>
    <dbReference type="NCBI Taxonomy" id="688661"/>
    <lineage>
        <taxon>Eukaryota</taxon>
        <taxon>Fungi</taxon>
        <taxon>Fungi incertae sedis</taxon>
        <taxon>Mucoromycota</taxon>
        <taxon>Mucoromycotina</taxon>
        <taxon>Mucoromycetes</taxon>
        <taxon>Mucorales</taxon>
        <taxon>Lichtheimiaceae</taxon>
        <taxon>Lichtheimia</taxon>
    </lineage>
</organism>
<evidence type="ECO:0000256" key="2">
    <source>
        <dbReference type="ARBA" id="ARBA00022801"/>
    </source>
</evidence>
<keyword evidence="2 4" id="KW-0378">Hydrolase</keyword>
<gene>
    <name evidence="7" type="ORF">O0I10_003919</name>
</gene>
<sequence>MYPSLSLTVCALTILNAACATPMLPSFMHLAVSDATIHSPDDTHATFHSFAVNDAHPDNRQGTSDKDDFAIDSVFAVSESPDDSHATFYPDDSHATSSPADTHATIHSFAAKANSHHGTFDKDDLISDPVAADSLYAGLGTFAHLPYVQCLQNASLTYDIAFIGAPFDSGVSYRPGARFGPVAIREGSRRTLLTGGYNVPQKVDPFRSWAKVLDCGDIFMTPFDKNLALRQLQYGYASLLDHPTADIEKGTIPRLLTMGGDHTITLPILRALHAIYGPVSVIHFDSHLDSWNPAIVGVGPDDESAMNHGMYFWHASKEGLINKGESIHAGIRNNLVDANGYEEDQELGFRVVEAREIDDIGTRGVIERIRECVGDNYVYLSIDIDTLDPAFAPATGTPESGGWSSRELRTILRGLEGLNIVGADLVEVSPAYDTNAQITAFAAADLLFETLSLMVRQPVKQTV</sequence>
<keyword evidence="8" id="KW-1185">Reference proteome</keyword>
<comment type="similarity">
    <text evidence="3 4">Belongs to the arginase family.</text>
</comment>
<dbReference type="PANTHER" id="PTHR11358">
    <property type="entry name" value="ARGINASE/AGMATINASE"/>
    <property type="match status" value="1"/>
</dbReference>
<dbReference type="PROSITE" id="PS01053">
    <property type="entry name" value="ARGINASE_1"/>
    <property type="match status" value="1"/>
</dbReference>
<dbReference type="InterPro" id="IPR020855">
    <property type="entry name" value="Ureohydrolase_Mn_BS"/>
</dbReference>
<dbReference type="Gene3D" id="3.40.800.10">
    <property type="entry name" value="Ureohydrolase domain"/>
    <property type="match status" value="1"/>
</dbReference>
<dbReference type="InterPro" id="IPR023696">
    <property type="entry name" value="Ureohydrolase_dom_sf"/>
</dbReference>
<protein>
    <submittedName>
        <fullName evidence="7">Agmatinase</fullName>
    </submittedName>
</protein>
<proteinExistence type="inferred from homology"/>
<dbReference type="FunFam" id="3.40.800.10:FF:000014">
    <property type="entry name" value="Arginase family protein"/>
    <property type="match status" value="1"/>
</dbReference>
<feature type="region of interest" description="Disordered" evidence="5">
    <location>
        <begin position="80"/>
        <end position="100"/>
    </location>
</feature>
<dbReference type="GO" id="GO:0008783">
    <property type="term" value="F:agmatinase activity"/>
    <property type="evidence" value="ECO:0007669"/>
    <property type="project" value="TreeGrafter"/>
</dbReference>
<dbReference type="PROSITE" id="PS51409">
    <property type="entry name" value="ARGINASE_2"/>
    <property type="match status" value="1"/>
</dbReference>
<dbReference type="EMBL" id="JARTCD010000013">
    <property type="protein sequence ID" value="KAJ8660461.1"/>
    <property type="molecule type" value="Genomic_DNA"/>
</dbReference>
<evidence type="ECO:0000313" key="8">
    <source>
        <dbReference type="Proteomes" id="UP001234581"/>
    </source>
</evidence>
<dbReference type="PANTHER" id="PTHR11358:SF30">
    <property type="entry name" value="AGMATINASE 1-RELATED"/>
    <property type="match status" value="1"/>
</dbReference>
<name>A0AAD7VAA9_9FUNG</name>
<dbReference type="InterPro" id="IPR006035">
    <property type="entry name" value="Ureohydrolase"/>
</dbReference>
<dbReference type="GO" id="GO:0046872">
    <property type="term" value="F:metal ion binding"/>
    <property type="evidence" value="ECO:0007669"/>
    <property type="project" value="UniProtKB-KW"/>
</dbReference>
<dbReference type="Pfam" id="PF00491">
    <property type="entry name" value="Arginase"/>
    <property type="match status" value="1"/>
</dbReference>
<dbReference type="GeneID" id="83211332"/>
<evidence type="ECO:0000256" key="1">
    <source>
        <dbReference type="ARBA" id="ARBA00022723"/>
    </source>
</evidence>
<dbReference type="Proteomes" id="UP001234581">
    <property type="component" value="Unassembled WGS sequence"/>
</dbReference>
<keyword evidence="6" id="KW-0732">Signal</keyword>